<dbReference type="InterPro" id="IPR004089">
    <property type="entry name" value="MCPsignal_dom"/>
</dbReference>
<dbReference type="CDD" id="cd06225">
    <property type="entry name" value="HAMP"/>
    <property type="match status" value="1"/>
</dbReference>
<dbReference type="SUPFAM" id="SSF58104">
    <property type="entry name" value="Methyl-accepting chemotaxis protein (MCP) signaling domain"/>
    <property type="match status" value="1"/>
</dbReference>
<keyword evidence="6 12" id="KW-1133">Transmembrane helix</keyword>
<sequence length="627" mass="67750">MNLSLKHKLIALSLVACVVMGTILTAIAVYQLDKQTSKALADRAQGITLVAQDSISSWIDGKKKVAQAFEPFASREDRHDLFVLTREAGGFDEIYLGDVNGGMHRSYPERTKPGYDPRVRGWYKAAVAAKQQMITSAYVGASTGALMVTIAEPVYRNNQLFGVIGADVLIEQLVNSITSIEAGTNSQTMLIDSTNGQFLAHSDSEFNLKPVSDYAQDLTVQKVLSLSQQTGLTSLTINGQDKLVKFTRIANTPWVFAIELDSNTEHQHFNALLFNLLITALVITLVVMVLISLIINWLFNDLSRVSNALEAIASGEGDLTQRLTPRSNDEVGQLAHNFNRFVDNMHQMVTRLNGVASALSGQAHDTAEHAKLRSERIHQQQDEINMVATAVNEMAAATQEIAGNAEQTALNSEHAVKASQSGAQQVSQTQNSIQNLAQEVQQATDVIGELETHGHAINTILSTIQGIAEQTNLLALNAAIEAARAGEQGRGFAVVADEVRVLSQRTHASTKEIQQMIEMLQTTTGRAVGIMGDGQLLATTSVDDANSAAAHLNEIHQAVATISDMATQIASAAEEQASVTSEITRNTQGIRDVSTELASEAQDAAQQAAELSSLSQRLESEIKRFKI</sequence>
<dbReference type="PROSITE" id="PS50885">
    <property type="entry name" value="HAMP"/>
    <property type="match status" value="1"/>
</dbReference>
<comment type="subcellular location">
    <subcellularLocation>
        <location evidence="1">Cell inner membrane</location>
    </subcellularLocation>
    <subcellularLocation>
        <location evidence="2">Cell membrane</location>
        <topology evidence="2">Multi-pass membrane protein</topology>
    </subcellularLocation>
</comment>
<keyword evidence="4" id="KW-0145">Chemotaxis</keyword>
<dbReference type="KEGG" id="vih:AB0763_07455"/>
<dbReference type="InterPro" id="IPR033479">
    <property type="entry name" value="dCache_1"/>
</dbReference>
<dbReference type="Gene3D" id="1.10.287.950">
    <property type="entry name" value="Methyl-accepting chemotaxis protein"/>
    <property type="match status" value="1"/>
</dbReference>
<gene>
    <name evidence="15" type="ORF">AB0763_07455</name>
</gene>
<evidence type="ECO:0000256" key="7">
    <source>
        <dbReference type="ARBA" id="ARBA00023136"/>
    </source>
</evidence>
<evidence type="ECO:0000256" key="9">
    <source>
        <dbReference type="ARBA" id="ARBA00029447"/>
    </source>
</evidence>
<dbReference type="GO" id="GO:0004888">
    <property type="term" value="F:transmembrane signaling receptor activity"/>
    <property type="evidence" value="ECO:0007669"/>
    <property type="project" value="InterPro"/>
</dbReference>
<evidence type="ECO:0000256" key="10">
    <source>
        <dbReference type="PROSITE-ProRule" id="PRU00284"/>
    </source>
</evidence>
<dbReference type="AlphaFoldDB" id="A0AB39HBM8"/>
<dbReference type="GO" id="GO:0007165">
    <property type="term" value="P:signal transduction"/>
    <property type="evidence" value="ECO:0007669"/>
    <property type="project" value="UniProtKB-KW"/>
</dbReference>
<proteinExistence type="inferred from homology"/>
<accession>A0AB39HBM8</accession>
<dbReference type="InterPro" id="IPR003660">
    <property type="entry name" value="HAMP_dom"/>
</dbReference>
<dbReference type="Pfam" id="PF00015">
    <property type="entry name" value="MCPsignal"/>
    <property type="match status" value="1"/>
</dbReference>
<dbReference type="PANTHER" id="PTHR32089">
    <property type="entry name" value="METHYL-ACCEPTING CHEMOTAXIS PROTEIN MCPB"/>
    <property type="match status" value="1"/>
</dbReference>
<evidence type="ECO:0000256" key="8">
    <source>
        <dbReference type="ARBA" id="ARBA00023224"/>
    </source>
</evidence>
<dbReference type="SUPFAM" id="SSF103190">
    <property type="entry name" value="Sensory domain-like"/>
    <property type="match status" value="1"/>
</dbReference>
<dbReference type="PROSITE" id="PS50111">
    <property type="entry name" value="CHEMOTAXIS_TRANSDUC_2"/>
    <property type="match status" value="1"/>
</dbReference>
<dbReference type="Pfam" id="PF00672">
    <property type="entry name" value="HAMP"/>
    <property type="match status" value="1"/>
</dbReference>
<dbReference type="EMBL" id="CP162601">
    <property type="protein sequence ID" value="XDK24070.1"/>
    <property type="molecule type" value="Genomic_DNA"/>
</dbReference>
<evidence type="ECO:0000313" key="15">
    <source>
        <dbReference type="EMBL" id="XDK24070.1"/>
    </source>
</evidence>
<protein>
    <submittedName>
        <fullName evidence="15">Methyl-accepting chemotaxis protein</fullName>
    </submittedName>
</protein>
<dbReference type="RefSeq" id="WP_306100128.1">
    <property type="nucleotide sequence ID" value="NZ_CP162601.1"/>
</dbReference>
<feature type="domain" description="Methyl-accepting transducer" evidence="13">
    <location>
        <begin position="355"/>
        <end position="591"/>
    </location>
</feature>
<evidence type="ECO:0000256" key="11">
    <source>
        <dbReference type="SAM" id="Coils"/>
    </source>
</evidence>
<evidence type="ECO:0000256" key="2">
    <source>
        <dbReference type="ARBA" id="ARBA00004651"/>
    </source>
</evidence>
<evidence type="ECO:0000256" key="5">
    <source>
        <dbReference type="ARBA" id="ARBA00022692"/>
    </source>
</evidence>
<keyword evidence="3" id="KW-1003">Cell membrane</keyword>
<evidence type="ECO:0000256" key="4">
    <source>
        <dbReference type="ARBA" id="ARBA00022500"/>
    </source>
</evidence>
<evidence type="ECO:0000256" key="3">
    <source>
        <dbReference type="ARBA" id="ARBA00022475"/>
    </source>
</evidence>
<name>A0AB39HBM8_9VIBR</name>
<dbReference type="SMART" id="SM00283">
    <property type="entry name" value="MA"/>
    <property type="match status" value="1"/>
</dbReference>
<keyword evidence="11" id="KW-0175">Coiled coil</keyword>
<dbReference type="CDD" id="cd11386">
    <property type="entry name" value="MCP_signal"/>
    <property type="match status" value="1"/>
</dbReference>
<evidence type="ECO:0000259" key="13">
    <source>
        <dbReference type="PROSITE" id="PS50111"/>
    </source>
</evidence>
<dbReference type="SMART" id="SM00304">
    <property type="entry name" value="HAMP"/>
    <property type="match status" value="2"/>
</dbReference>
<keyword evidence="8 10" id="KW-0807">Transducer</keyword>
<dbReference type="InterPro" id="IPR004090">
    <property type="entry name" value="Chemotax_Me-accpt_rcpt"/>
</dbReference>
<organism evidence="15">
    <name type="scientific">Vibrio sp. HB236076</name>
    <dbReference type="NCBI Taxonomy" id="3232307"/>
    <lineage>
        <taxon>Bacteria</taxon>
        <taxon>Pseudomonadati</taxon>
        <taxon>Pseudomonadota</taxon>
        <taxon>Gammaproteobacteria</taxon>
        <taxon>Vibrionales</taxon>
        <taxon>Vibrionaceae</taxon>
        <taxon>Vibrio</taxon>
    </lineage>
</organism>
<keyword evidence="7 12" id="KW-0472">Membrane</keyword>
<evidence type="ECO:0000256" key="6">
    <source>
        <dbReference type="ARBA" id="ARBA00022989"/>
    </source>
</evidence>
<keyword evidence="5 12" id="KW-0812">Transmembrane</keyword>
<dbReference type="GO" id="GO:0005886">
    <property type="term" value="C:plasma membrane"/>
    <property type="evidence" value="ECO:0007669"/>
    <property type="project" value="UniProtKB-SubCell"/>
</dbReference>
<dbReference type="PANTHER" id="PTHR32089:SF117">
    <property type="entry name" value="METHYL ACCEPTING SENSORY TRANSDUCER WITH CACHE_1 SMALL MOLECULE BINDING DOMAIN"/>
    <property type="match status" value="1"/>
</dbReference>
<dbReference type="Pfam" id="PF02743">
    <property type="entry name" value="dCache_1"/>
    <property type="match status" value="1"/>
</dbReference>
<evidence type="ECO:0000256" key="1">
    <source>
        <dbReference type="ARBA" id="ARBA00004533"/>
    </source>
</evidence>
<dbReference type="InterPro" id="IPR029151">
    <property type="entry name" value="Sensor-like_sf"/>
</dbReference>
<comment type="similarity">
    <text evidence="9">Belongs to the methyl-accepting chemotaxis (MCP) protein family.</text>
</comment>
<evidence type="ECO:0000256" key="12">
    <source>
        <dbReference type="SAM" id="Phobius"/>
    </source>
</evidence>
<evidence type="ECO:0000259" key="14">
    <source>
        <dbReference type="PROSITE" id="PS50885"/>
    </source>
</evidence>
<dbReference type="PRINTS" id="PR00260">
    <property type="entry name" value="CHEMTRNSDUCR"/>
</dbReference>
<feature type="coiled-coil region" evidence="11">
    <location>
        <begin position="426"/>
        <end position="453"/>
    </location>
</feature>
<feature type="transmembrane region" description="Helical" evidence="12">
    <location>
        <begin position="272"/>
        <end position="299"/>
    </location>
</feature>
<dbReference type="Gene3D" id="3.30.450.20">
    <property type="entry name" value="PAS domain"/>
    <property type="match status" value="2"/>
</dbReference>
<reference evidence="15" key="1">
    <citation type="submission" date="2024-07" db="EMBL/GenBank/DDBJ databases">
        <title>Genome Analysis of a Potential Novel Vibrio Species Secreting pH- and Thermo-stable Alginate Lyase and its Application in Producing Alginate Oligosaccharides.</title>
        <authorList>
            <person name="Huang H."/>
            <person name="Bao K."/>
        </authorList>
    </citation>
    <scope>NUCLEOTIDE SEQUENCE</scope>
    <source>
        <strain evidence="15">HB236076</strain>
    </source>
</reference>
<dbReference type="CDD" id="cd12912">
    <property type="entry name" value="PDC2_MCP_like"/>
    <property type="match status" value="1"/>
</dbReference>
<dbReference type="GO" id="GO:0006935">
    <property type="term" value="P:chemotaxis"/>
    <property type="evidence" value="ECO:0007669"/>
    <property type="project" value="UniProtKB-KW"/>
</dbReference>
<dbReference type="CDD" id="cd12913">
    <property type="entry name" value="PDC1_MCP_like"/>
    <property type="match status" value="1"/>
</dbReference>
<dbReference type="FunFam" id="1.10.287.950:FF:000001">
    <property type="entry name" value="Methyl-accepting chemotaxis sensory transducer"/>
    <property type="match status" value="1"/>
</dbReference>
<feature type="domain" description="HAMP" evidence="14">
    <location>
        <begin position="296"/>
        <end position="350"/>
    </location>
</feature>